<gene>
    <name evidence="5" type="ORF">BpHYR1_044470</name>
</gene>
<proteinExistence type="inferred from homology"/>
<sequence length="274" mass="31800">MPFIMMCGFPSSGKTFYANKLADYFRSLNKNIVILNENPFMKDKNSVYLDSGNEKELRGNLKSEVQKFMSKEDIVILDYLNYIKGYRYELFCISKLYQTPQCVIFPNRTIEECKELNKKKESGDLYSDEIIQALCMRFEPPESKNRWDSTLFVINSNEELPLEEIANTLLNKQAPPPNKSTLNKPLSDTTFLHNIDKTTQEILTHILTLQTNQFASNEVSVPGATEKVKLLRPVNLAELRRWRQQFLTYIKMHPPSDASKVSNMFVEYINNLIL</sequence>
<evidence type="ECO:0000256" key="3">
    <source>
        <dbReference type="ARBA" id="ARBA00025768"/>
    </source>
</evidence>
<accession>A0A3M7SZ01</accession>
<protein>
    <recommendedName>
        <fullName evidence="4">Protein KTI12 homolog</fullName>
    </recommendedName>
</protein>
<evidence type="ECO:0000256" key="4">
    <source>
        <dbReference type="ARBA" id="ARBA00026170"/>
    </source>
</evidence>
<reference evidence="5 6" key="1">
    <citation type="journal article" date="2018" name="Sci. Rep.">
        <title>Genomic signatures of local adaptation to the degree of environmental predictability in rotifers.</title>
        <authorList>
            <person name="Franch-Gras L."/>
            <person name="Hahn C."/>
            <person name="Garcia-Roger E.M."/>
            <person name="Carmona M.J."/>
            <person name="Serra M."/>
            <person name="Gomez A."/>
        </authorList>
    </citation>
    <scope>NUCLEOTIDE SEQUENCE [LARGE SCALE GENOMIC DNA]</scope>
    <source>
        <strain evidence="5">HYR1</strain>
    </source>
</reference>
<dbReference type="Proteomes" id="UP000276133">
    <property type="component" value="Unassembled WGS sequence"/>
</dbReference>
<dbReference type="FunFam" id="3.40.50.300:FF:000827">
    <property type="entry name" value="KTI12 chromatin-associated homolog"/>
    <property type="match status" value="1"/>
</dbReference>
<dbReference type="GO" id="GO:0005524">
    <property type="term" value="F:ATP binding"/>
    <property type="evidence" value="ECO:0007669"/>
    <property type="project" value="UniProtKB-KW"/>
</dbReference>
<name>A0A3M7SZ01_BRAPC</name>
<dbReference type="OrthoDB" id="9972657at2759"/>
<dbReference type="GO" id="GO:0006357">
    <property type="term" value="P:regulation of transcription by RNA polymerase II"/>
    <property type="evidence" value="ECO:0007669"/>
    <property type="project" value="UniProtKB-ARBA"/>
</dbReference>
<evidence type="ECO:0000256" key="2">
    <source>
        <dbReference type="ARBA" id="ARBA00022840"/>
    </source>
</evidence>
<dbReference type="Pfam" id="PF08433">
    <property type="entry name" value="KTI12"/>
    <property type="match status" value="1"/>
</dbReference>
<dbReference type="PANTHER" id="PTHR12435">
    <property type="match status" value="1"/>
</dbReference>
<comment type="similarity">
    <text evidence="3">Belongs to the KTI12 family.</text>
</comment>
<evidence type="ECO:0000313" key="5">
    <source>
        <dbReference type="EMBL" id="RNA40946.1"/>
    </source>
</evidence>
<organism evidence="5 6">
    <name type="scientific">Brachionus plicatilis</name>
    <name type="common">Marine rotifer</name>
    <name type="synonym">Brachionus muelleri</name>
    <dbReference type="NCBI Taxonomy" id="10195"/>
    <lineage>
        <taxon>Eukaryota</taxon>
        <taxon>Metazoa</taxon>
        <taxon>Spiralia</taxon>
        <taxon>Gnathifera</taxon>
        <taxon>Rotifera</taxon>
        <taxon>Eurotatoria</taxon>
        <taxon>Monogononta</taxon>
        <taxon>Pseudotrocha</taxon>
        <taxon>Ploima</taxon>
        <taxon>Brachionidae</taxon>
        <taxon>Brachionus</taxon>
    </lineage>
</organism>
<dbReference type="GO" id="GO:0006400">
    <property type="term" value="P:tRNA modification"/>
    <property type="evidence" value="ECO:0007669"/>
    <property type="project" value="UniProtKB-ARBA"/>
</dbReference>
<dbReference type="SUPFAM" id="SSF52540">
    <property type="entry name" value="P-loop containing nucleoside triphosphate hydrolases"/>
    <property type="match status" value="1"/>
</dbReference>
<dbReference type="EMBL" id="REGN01000564">
    <property type="protein sequence ID" value="RNA40946.1"/>
    <property type="molecule type" value="Genomic_DNA"/>
</dbReference>
<dbReference type="InterPro" id="IPR027417">
    <property type="entry name" value="P-loop_NTPase"/>
</dbReference>
<dbReference type="Gene3D" id="3.40.50.300">
    <property type="entry name" value="P-loop containing nucleotide triphosphate hydrolases"/>
    <property type="match status" value="1"/>
</dbReference>
<keyword evidence="2" id="KW-0067">ATP-binding</keyword>
<evidence type="ECO:0000256" key="1">
    <source>
        <dbReference type="ARBA" id="ARBA00022741"/>
    </source>
</evidence>
<keyword evidence="1" id="KW-0547">Nucleotide-binding</keyword>
<dbReference type="InterPro" id="IPR013641">
    <property type="entry name" value="KTI12/PSTK"/>
</dbReference>
<keyword evidence="6" id="KW-1185">Reference proteome</keyword>
<evidence type="ECO:0000313" key="6">
    <source>
        <dbReference type="Proteomes" id="UP000276133"/>
    </source>
</evidence>
<dbReference type="AlphaFoldDB" id="A0A3M7SZ01"/>
<comment type="caution">
    <text evidence="5">The sequence shown here is derived from an EMBL/GenBank/DDBJ whole genome shotgun (WGS) entry which is preliminary data.</text>
</comment>
<dbReference type="STRING" id="10195.A0A3M7SZ01"/>